<evidence type="ECO:0000256" key="5">
    <source>
        <dbReference type="ARBA" id="ARBA00022989"/>
    </source>
</evidence>
<feature type="transmembrane region" description="Helical" evidence="7">
    <location>
        <begin position="641"/>
        <end position="661"/>
    </location>
</feature>
<dbReference type="AlphaFoldDB" id="A0A2G6E3E5"/>
<reference evidence="9 10" key="1">
    <citation type="submission" date="2017-10" db="EMBL/GenBank/DDBJ databases">
        <title>Novel microbial diversity and functional potential in the marine mammal oral microbiome.</title>
        <authorList>
            <person name="Dudek N.K."/>
            <person name="Sun C.L."/>
            <person name="Burstein D."/>
            <person name="Kantor R.S."/>
            <person name="Aliaga Goltsman D.S."/>
            <person name="Bik E.M."/>
            <person name="Thomas B.C."/>
            <person name="Banfield J.F."/>
            <person name="Relman D.A."/>
        </authorList>
    </citation>
    <scope>NUCLEOTIDE SEQUENCE [LARGE SCALE GENOMIC DNA]</scope>
    <source>
        <strain evidence="9">DOLZORAL124_49_17</strain>
    </source>
</reference>
<feature type="transmembrane region" description="Helical" evidence="7">
    <location>
        <begin position="312"/>
        <end position="331"/>
    </location>
</feature>
<evidence type="ECO:0000256" key="7">
    <source>
        <dbReference type="SAM" id="Phobius"/>
    </source>
</evidence>
<dbReference type="PANTHER" id="PTHR33406">
    <property type="entry name" value="MEMBRANE PROTEIN MJ1562-RELATED"/>
    <property type="match status" value="1"/>
</dbReference>
<feature type="transmembrane region" description="Helical" evidence="7">
    <location>
        <begin position="218"/>
        <end position="234"/>
    </location>
</feature>
<comment type="similarity">
    <text evidence="2">Belongs to the resistance-nodulation-cell division (RND) (TC 2.A.6) family. MmpL subfamily.</text>
</comment>
<sequence>MTFLGTMIMKYPKGVIAVVAAVTLFFAVFIPQVRFNNDAGDFIPPDDEERMYNEDIQEIFGNDDIIYIGLVMDNIYDPSALAKVAELTRLIEEVEGVADVTSLASVNNIEGTEEGMEVYTFVDEDNLPETAEDAQRIRQQLERWDLLMENLVSRDGTATSLIIQLETNVDMETQERVYHEVKDIVEASKGDGERYHYSGYTAINVMLGEYMLDDIRRLLPFAFIIVALTLYLSFRSLNGVFLPLVNVGIAIIWTIGSMAMLKVPLSLPCTAIPVILVSVGSAYAIHVIHDYYDELKKGLAKEAAFLSCFNKIGLAVIMAGLTTVVGFGTLLTSDVIPLKDFGVFVAFGTFAALVLALTFVPAVLYLERIRAYASAQGVREGKEHFFDRVSSSVLKWLVTLVMHHRLIALSVGVGIFALAVYGTSLVFVDDNGIAYFQNGTDVRKDDAVLNSHFGGTHLYGVIITGPDINSMKEPRILQDMEGLQMHLQETFPFIGKTMSLADYIKKMNMAMHENQEDFYRLPDPEAPDSRDLVAQYLLLYSMSGDPEDFDDVVDYDYQQARIVILSKDGSTVQTQKVVDEIYAYTAEHFDPDYQVRVTGGAYTPLVMDKHVVEGSKRSILSSLIAVWILTSIIFRSMYGGLFTIVPLSLAVFVNFAIMGFFKIPLEIGSAIVSNAAIGIGVDYAIHFTSRFRHEMAARKLKMNEEGLFRAAVLTATTSGQAITYNAVAVAAGFLVMSFSLFMPLVRLGILVAAIMFITSVGSILFLPVLISYLKPKFILKVETKEQKEGCTGSQLDARV</sequence>
<feature type="transmembrane region" description="Helical" evidence="7">
    <location>
        <begin position="271"/>
        <end position="292"/>
    </location>
</feature>
<dbReference type="PRINTS" id="PR00702">
    <property type="entry name" value="ACRIFLAVINRP"/>
</dbReference>
<evidence type="ECO:0000259" key="8">
    <source>
        <dbReference type="PROSITE" id="PS50156"/>
    </source>
</evidence>
<dbReference type="Pfam" id="PF03176">
    <property type="entry name" value="MMPL"/>
    <property type="match status" value="2"/>
</dbReference>
<dbReference type="SUPFAM" id="SSF82866">
    <property type="entry name" value="Multidrug efflux transporter AcrB transmembrane domain"/>
    <property type="match status" value="2"/>
</dbReference>
<dbReference type="GO" id="GO:0022857">
    <property type="term" value="F:transmembrane transporter activity"/>
    <property type="evidence" value="ECO:0007669"/>
    <property type="project" value="InterPro"/>
</dbReference>
<feature type="transmembrane region" description="Helical" evidence="7">
    <location>
        <begin position="343"/>
        <end position="366"/>
    </location>
</feature>
<dbReference type="Proteomes" id="UP000229740">
    <property type="component" value="Unassembled WGS sequence"/>
</dbReference>
<keyword evidence="4 7" id="KW-0812">Transmembrane</keyword>
<organism evidence="9 10">
    <name type="scientific">candidate division KSB3 bacterium</name>
    <dbReference type="NCBI Taxonomy" id="2044937"/>
    <lineage>
        <taxon>Bacteria</taxon>
        <taxon>candidate division KSB3</taxon>
    </lineage>
</organism>
<evidence type="ECO:0000256" key="3">
    <source>
        <dbReference type="ARBA" id="ARBA00022475"/>
    </source>
</evidence>
<dbReference type="PANTHER" id="PTHR33406:SF6">
    <property type="entry name" value="MEMBRANE PROTEIN YDGH-RELATED"/>
    <property type="match status" value="1"/>
</dbReference>
<feature type="transmembrane region" description="Helical" evidence="7">
    <location>
        <begin position="241"/>
        <end position="259"/>
    </location>
</feature>
<accession>A0A2G6E3E5</accession>
<evidence type="ECO:0000256" key="2">
    <source>
        <dbReference type="ARBA" id="ARBA00010157"/>
    </source>
</evidence>
<dbReference type="InterPro" id="IPR050545">
    <property type="entry name" value="Mycobact_MmpL"/>
</dbReference>
<comment type="caution">
    <text evidence="9">The sequence shown here is derived from an EMBL/GenBank/DDBJ whole genome shotgun (WGS) entry which is preliminary data.</text>
</comment>
<keyword evidence="6 7" id="KW-0472">Membrane</keyword>
<feature type="transmembrane region" description="Helical" evidence="7">
    <location>
        <begin position="667"/>
        <end position="685"/>
    </location>
</feature>
<feature type="transmembrane region" description="Helical" evidence="7">
    <location>
        <begin position="706"/>
        <end position="735"/>
    </location>
</feature>
<evidence type="ECO:0000313" key="10">
    <source>
        <dbReference type="Proteomes" id="UP000229740"/>
    </source>
</evidence>
<feature type="transmembrane region" description="Helical" evidence="7">
    <location>
        <begin position="406"/>
        <end position="428"/>
    </location>
</feature>
<evidence type="ECO:0000256" key="1">
    <source>
        <dbReference type="ARBA" id="ARBA00004651"/>
    </source>
</evidence>
<keyword evidence="3" id="KW-1003">Cell membrane</keyword>
<evidence type="ECO:0000256" key="6">
    <source>
        <dbReference type="ARBA" id="ARBA00023136"/>
    </source>
</evidence>
<comment type="subcellular location">
    <subcellularLocation>
        <location evidence="1">Cell membrane</location>
        <topology evidence="1">Multi-pass membrane protein</topology>
    </subcellularLocation>
</comment>
<dbReference type="Gene3D" id="1.20.1640.10">
    <property type="entry name" value="Multidrug efflux transporter AcrB transmembrane domain"/>
    <property type="match status" value="2"/>
</dbReference>
<dbReference type="GO" id="GO:0005886">
    <property type="term" value="C:plasma membrane"/>
    <property type="evidence" value="ECO:0007669"/>
    <property type="project" value="UniProtKB-SubCell"/>
</dbReference>
<dbReference type="InterPro" id="IPR004869">
    <property type="entry name" value="MMPL_dom"/>
</dbReference>
<dbReference type="InterPro" id="IPR001036">
    <property type="entry name" value="Acrflvin-R"/>
</dbReference>
<feature type="domain" description="SSD" evidence="8">
    <location>
        <begin position="244"/>
        <end position="366"/>
    </location>
</feature>
<evidence type="ECO:0000256" key="4">
    <source>
        <dbReference type="ARBA" id="ARBA00022692"/>
    </source>
</evidence>
<name>A0A2G6E3E5_9BACT</name>
<dbReference type="EMBL" id="PDPS01000032">
    <property type="protein sequence ID" value="PID56619.1"/>
    <property type="molecule type" value="Genomic_DNA"/>
</dbReference>
<dbReference type="PROSITE" id="PS50156">
    <property type="entry name" value="SSD"/>
    <property type="match status" value="1"/>
</dbReference>
<feature type="transmembrane region" description="Helical" evidence="7">
    <location>
        <begin position="747"/>
        <end position="770"/>
    </location>
</feature>
<keyword evidence="5 7" id="KW-1133">Transmembrane helix</keyword>
<proteinExistence type="inferred from homology"/>
<gene>
    <name evidence="9" type="ORF">CSB45_10315</name>
</gene>
<evidence type="ECO:0000313" key="9">
    <source>
        <dbReference type="EMBL" id="PID56619.1"/>
    </source>
</evidence>
<dbReference type="InterPro" id="IPR000731">
    <property type="entry name" value="SSD"/>
</dbReference>
<protein>
    <recommendedName>
        <fullName evidence="8">SSD domain-containing protein</fullName>
    </recommendedName>
</protein>